<keyword evidence="3 10" id="KW-0813">Transport</keyword>
<keyword evidence="4" id="KW-1003">Cell membrane</keyword>
<proteinExistence type="inferred from homology"/>
<protein>
    <submittedName>
        <fullName evidence="11">TonB system transport protein ExbD</fullName>
    </submittedName>
</protein>
<gene>
    <name evidence="11" type="ORF">CRV04_02530</name>
</gene>
<reference evidence="11 12" key="1">
    <citation type="submission" date="2017-10" db="EMBL/GenBank/DDBJ databases">
        <title>Genomics of the genus Arcobacter.</title>
        <authorList>
            <person name="Perez-Cataluna A."/>
            <person name="Figueras M.J."/>
        </authorList>
    </citation>
    <scope>NUCLEOTIDE SEQUENCE [LARGE SCALE GENOMIC DNA]</scope>
    <source>
        <strain evidence="11 12">CECT 8987</strain>
    </source>
</reference>
<keyword evidence="7 10" id="KW-0653">Protein transport</keyword>
<keyword evidence="12" id="KW-1185">Reference proteome</keyword>
<dbReference type="PANTHER" id="PTHR30558">
    <property type="entry name" value="EXBD MEMBRANE COMPONENT OF PMF-DRIVEN MACROMOLECULE IMPORT SYSTEM"/>
    <property type="match status" value="1"/>
</dbReference>
<evidence type="ECO:0000256" key="6">
    <source>
        <dbReference type="ARBA" id="ARBA00022692"/>
    </source>
</evidence>
<dbReference type="GO" id="GO:0022857">
    <property type="term" value="F:transmembrane transporter activity"/>
    <property type="evidence" value="ECO:0007669"/>
    <property type="project" value="InterPro"/>
</dbReference>
<dbReference type="GO" id="GO:0015031">
    <property type="term" value="P:protein transport"/>
    <property type="evidence" value="ECO:0007669"/>
    <property type="project" value="UniProtKB-KW"/>
</dbReference>
<dbReference type="Proteomes" id="UP000290657">
    <property type="component" value="Unassembled WGS sequence"/>
</dbReference>
<dbReference type="OrthoDB" id="9798629at2"/>
<evidence type="ECO:0000256" key="9">
    <source>
        <dbReference type="ARBA" id="ARBA00023136"/>
    </source>
</evidence>
<evidence type="ECO:0000313" key="11">
    <source>
        <dbReference type="EMBL" id="RXJ60907.1"/>
    </source>
</evidence>
<organism evidence="11 12">
    <name type="scientific">Candidatus Marinarcus aquaticus</name>
    <dbReference type="NCBI Taxonomy" id="2044504"/>
    <lineage>
        <taxon>Bacteria</taxon>
        <taxon>Pseudomonadati</taxon>
        <taxon>Campylobacterota</taxon>
        <taxon>Epsilonproteobacteria</taxon>
        <taxon>Campylobacterales</taxon>
        <taxon>Arcobacteraceae</taxon>
        <taxon>Candidatus Marinarcus</taxon>
    </lineage>
</organism>
<comment type="similarity">
    <text evidence="2 10">Belongs to the ExbD/TolR family.</text>
</comment>
<keyword evidence="8" id="KW-1133">Transmembrane helix</keyword>
<dbReference type="EMBL" id="PDKN01000001">
    <property type="protein sequence ID" value="RXJ60907.1"/>
    <property type="molecule type" value="Genomic_DNA"/>
</dbReference>
<evidence type="ECO:0000256" key="2">
    <source>
        <dbReference type="ARBA" id="ARBA00005811"/>
    </source>
</evidence>
<dbReference type="PANTHER" id="PTHR30558:SF12">
    <property type="entry name" value="BIOPOLYMER TRANSPORT PROTEIN EXBD"/>
    <property type="match status" value="1"/>
</dbReference>
<dbReference type="AlphaFoldDB" id="A0A4Q0XTJ7"/>
<sequence length="126" mass="14507">MRLKKFDSMNVIPFIDIMLVLLAIVLTFSTFIAQGKIDLKLPNATSTQTSKLKMRDILIDAKGVIYFDKHILSLDELKRELAQLEKQTPLSLKADENTPFKTFVQIIDLFKLLKLEKISIITELKR</sequence>
<evidence type="ECO:0000256" key="8">
    <source>
        <dbReference type="ARBA" id="ARBA00022989"/>
    </source>
</evidence>
<dbReference type="Gene3D" id="3.30.420.270">
    <property type="match status" value="1"/>
</dbReference>
<evidence type="ECO:0000313" key="12">
    <source>
        <dbReference type="Proteomes" id="UP000290657"/>
    </source>
</evidence>
<dbReference type="RefSeq" id="WP_128995043.1">
    <property type="nucleotide sequence ID" value="NZ_PDKN01000001.1"/>
</dbReference>
<evidence type="ECO:0000256" key="3">
    <source>
        <dbReference type="ARBA" id="ARBA00022448"/>
    </source>
</evidence>
<evidence type="ECO:0000256" key="4">
    <source>
        <dbReference type="ARBA" id="ARBA00022475"/>
    </source>
</evidence>
<dbReference type="InterPro" id="IPR003400">
    <property type="entry name" value="ExbD"/>
</dbReference>
<evidence type="ECO:0000256" key="7">
    <source>
        <dbReference type="ARBA" id="ARBA00022927"/>
    </source>
</evidence>
<name>A0A4Q0XTJ7_9BACT</name>
<accession>A0A4Q0XTJ7</accession>
<comment type="subcellular location">
    <subcellularLocation>
        <location evidence="1">Cell inner membrane</location>
        <topology evidence="1">Single-pass type II membrane protein</topology>
    </subcellularLocation>
    <subcellularLocation>
        <location evidence="10">Cell membrane</location>
        <topology evidence="10">Single-pass type II membrane protein</topology>
    </subcellularLocation>
</comment>
<dbReference type="GO" id="GO:0005886">
    <property type="term" value="C:plasma membrane"/>
    <property type="evidence" value="ECO:0007669"/>
    <property type="project" value="UniProtKB-SubCell"/>
</dbReference>
<dbReference type="Pfam" id="PF02472">
    <property type="entry name" value="ExbD"/>
    <property type="match status" value="1"/>
</dbReference>
<keyword evidence="6 10" id="KW-0812">Transmembrane</keyword>
<comment type="caution">
    <text evidence="11">The sequence shown here is derived from an EMBL/GenBank/DDBJ whole genome shotgun (WGS) entry which is preliminary data.</text>
</comment>
<evidence type="ECO:0000256" key="5">
    <source>
        <dbReference type="ARBA" id="ARBA00022519"/>
    </source>
</evidence>
<evidence type="ECO:0000256" key="1">
    <source>
        <dbReference type="ARBA" id="ARBA00004249"/>
    </source>
</evidence>
<keyword evidence="9" id="KW-0472">Membrane</keyword>
<evidence type="ECO:0000256" key="10">
    <source>
        <dbReference type="RuleBase" id="RU003879"/>
    </source>
</evidence>
<keyword evidence="5" id="KW-0997">Cell inner membrane</keyword>